<evidence type="ECO:0000256" key="3">
    <source>
        <dbReference type="ARBA" id="ARBA00023141"/>
    </source>
</evidence>
<comment type="pathway">
    <text evidence="1">Metabolic intermediate biosynthesis; chorismate biosynthesis; chorismate from D-erythrose 4-phosphate and phosphoenolpyruvate: step 4/7.</text>
</comment>
<dbReference type="PANTHER" id="PTHR21089">
    <property type="entry name" value="SHIKIMATE DEHYDROGENASE"/>
    <property type="match status" value="1"/>
</dbReference>
<dbReference type="Proteomes" id="UP001165396">
    <property type="component" value="Unassembled WGS sequence"/>
</dbReference>
<feature type="domain" description="Shikimate dehydrogenase substrate binding N-terminal" evidence="5">
    <location>
        <begin position="11"/>
        <end position="95"/>
    </location>
</feature>
<dbReference type="RefSeq" id="WP_258295478.1">
    <property type="nucleotide sequence ID" value="NZ_JANKJG010000011.1"/>
</dbReference>
<name>A0ABT1Z3J2_9RHOB</name>
<dbReference type="Gene3D" id="3.40.50.10860">
    <property type="entry name" value="Leucine Dehydrogenase, chain A, domain 1"/>
    <property type="match status" value="1"/>
</dbReference>
<evidence type="ECO:0000256" key="2">
    <source>
        <dbReference type="ARBA" id="ARBA00023002"/>
    </source>
</evidence>
<dbReference type="CDD" id="cd01065">
    <property type="entry name" value="NAD_bind_Shikimate_DH"/>
    <property type="match status" value="1"/>
</dbReference>
<dbReference type="PRINTS" id="PR00086">
    <property type="entry name" value="LLDHDRGNASE"/>
</dbReference>
<accession>A0ABT1Z3J2</accession>
<dbReference type="InterPro" id="IPR046346">
    <property type="entry name" value="Aminoacid_DH-like_N_sf"/>
</dbReference>
<keyword evidence="2" id="KW-0560">Oxidoreductase</keyword>
<evidence type="ECO:0000259" key="5">
    <source>
        <dbReference type="Pfam" id="PF08501"/>
    </source>
</evidence>
<dbReference type="Pfam" id="PF08501">
    <property type="entry name" value="Shikimate_dh_N"/>
    <property type="match status" value="1"/>
</dbReference>
<dbReference type="Gene3D" id="3.40.50.720">
    <property type="entry name" value="NAD(P)-binding Rossmann-like Domain"/>
    <property type="match status" value="1"/>
</dbReference>
<dbReference type="Pfam" id="PF03807">
    <property type="entry name" value="F420_oxidored"/>
    <property type="match status" value="1"/>
</dbReference>
<evidence type="ECO:0000313" key="7">
    <source>
        <dbReference type="Proteomes" id="UP001165396"/>
    </source>
</evidence>
<evidence type="ECO:0000256" key="1">
    <source>
        <dbReference type="ARBA" id="ARBA00004871"/>
    </source>
</evidence>
<dbReference type="InterPro" id="IPR001557">
    <property type="entry name" value="L-lactate/malate_DH"/>
</dbReference>
<dbReference type="InterPro" id="IPR036291">
    <property type="entry name" value="NAD(P)-bd_dom_sf"/>
</dbReference>
<sequence length="282" mass="29501">MSRAPSLQLGLIGDNIAASRAPMLHGLAGTQNGIAVRYDRLVPHQRDMTFDQLFDHCAGAGYRGLNITYPYKERAVARVRIDDPLVRAIGAVNTVIFDAGGPTGFNTDYSGFMAACTAARGTAPLGAVLMIGTGGVGRAVAFGLVGLGVTEVRLVDRDPDKAQALARALHDSAPQVTVSVHADAVEAASGVSGVINCTPVGMVGYGGTPLPRAAMAGIVWAFDAVYTPTDTQFLKDAAAEGLEVISGWELFFYQGVHAWDLFSGTPLDRSALRQALNPAEDG</sequence>
<dbReference type="SUPFAM" id="SSF51735">
    <property type="entry name" value="NAD(P)-binding Rossmann-fold domains"/>
    <property type="match status" value="1"/>
</dbReference>
<keyword evidence="3" id="KW-0028">Amino-acid biosynthesis</keyword>
<dbReference type="InterPro" id="IPR022893">
    <property type="entry name" value="Shikimate_DH_fam"/>
</dbReference>
<dbReference type="InterPro" id="IPR013708">
    <property type="entry name" value="Shikimate_DH-bd_N"/>
</dbReference>
<dbReference type="InterPro" id="IPR028939">
    <property type="entry name" value="P5C_Rdtase_cat_N"/>
</dbReference>
<organism evidence="6 7">
    <name type="scientific">Pseudosulfitobacter koreensis</name>
    <dbReference type="NCBI Taxonomy" id="2968472"/>
    <lineage>
        <taxon>Bacteria</taxon>
        <taxon>Pseudomonadati</taxon>
        <taxon>Pseudomonadota</taxon>
        <taxon>Alphaproteobacteria</taxon>
        <taxon>Rhodobacterales</taxon>
        <taxon>Roseobacteraceae</taxon>
        <taxon>Pseudosulfitobacter</taxon>
    </lineage>
</organism>
<feature type="domain" description="Pyrroline-5-carboxylate reductase catalytic N-terminal" evidence="4">
    <location>
        <begin position="130"/>
        <end position="188"/>
    </location>
</feature>
<dbReference type="PANTHER" id="PTHR21089:SF1">
    <property type="entry name" value="BIFUNCTIONAL 3-DEHYDROQUINATE DEHYDRATASE_SHIKIMATE DEHYDROGENASE, CHLOROPLASTIC"/>
    <property type="match status" value="1"/>
</dbReference>
<proteinExistence type="predicted"/>
<comment type="caution">
    <text evidence="6">The sequence shown here is derived from an EMBL/GenBank/DDBJ whole genome shotgun (WGS) entry which is preliminary data.</text>
</comment>
<dbReference type="EMBL" id="JANKJG010000011">
    <property type="protein sequence ID" value="MCR8827709.1"/>
    <property type="molecule type" value="Genomic_DNA"/>
</dbReference>
<gene>
    <name evidence="6" type="ORF">NTA49_14300</name>
</gene>
<evidence type="ECO:0000313" key="6">
    <source>
        <dbReference type="EMBL" id="MCR8827709.1"/>
    </source>
</evidence>
<keyword evidence="3" id="KW-0057">Aromatic amino acid biosynthesis</keyword>
<reference evidence="6" key="1">
    <citation type="submission" date="2022-07" db="EMBL/GenBank/DDBJ databases">
        <title>Pseudosulfitobacter sp. strain AP-MA-4, whole genome sequence.</title>
        <authorList>
            <person name="Jiang Y."/>
        </authorList>
    </citation>
    <scope>NUCLEOTIDE SEQUENCE</scope>
    <source>
        <strain evidence="6">AP-MA-4</strain>
    </source>
</reference>
<keyword evidence="7" id="KW-1185">Reference proteome</keyword>
<protein>
    <submittedName>
        <fullName evidence="6">NAD(P)-binding domain-containing protein</fullName>
    </submittedName>
</protein>
<evidence type="ECO:0000259" key="4">
    <source>
        <dbReference type="Pfam" id="PF03807"/>
    </source>
</evidence>
<dbReference type="SUPFAM" id="SSF53223">
    <property type="entry name" value="Aminoacid dehydrogenase-like, N-terminal domain"/>
    <property type="match status" value="1"/>
</dbReference>